<evidence type="ECO:0000256" key="7">
    <source>
        <dbReference type="ARBA" id="ARBA00022982"/>
    </source>
</evidence>
<dbReference type="EMBL" id="QAXS01000001">
    <property type="protein sequence ID" value="PTW03408.1"/>
    <property type="molecule type" value="Genomic_DNA"/>
</dbReference>
<keyword evidence="4 10" id="KW-0288">FMN</keyword>
<evidence type="ECO:0000313" key="13">
    <source>
        <dbReference type="EMBL" id="PTW03408.1"/>
    </source>
</evidence>
<evidence type="ECO:0000313" key="14">
    <source>
        <dbReference type="Proteomes" id="UP000244089"/>
    </source>
</evidence>
<evidence type="ECO:0000256" key="8">
    <source>
        <dbReference type="ARBA" id="ARBA00022989"/>
    </source>
</evidence>
<dbReference type="RefSeq" id="WP_108137499.1">
    <property type="nucleotide sequence ID" value="NZ_QAXS01000001.1"/>
</dbReference>
<feature type="transmembrane region" description="Helical" evidence="10">
    <location>
        <begin position="241"/>
        <end position="260"/>
    </location>
</feature>
<feature type="region of interest" description="Disordered" evidence="11">
    <location>
        <begin position="646"/>
        <end position="700"/>
    </location>
</feature>
<evidence type="ECO:0000256" key="5">
    <source>
        <dbReference type="ARBA" id="ARBA00022692"/>
    </source>
</evidence>
<evidence type="ECO:0000256" key="9">
    <source>
        <dbReference type="ARBA" id="ARBA00023136"/>
    </source>
</evidence>
<proteinExistence type="inferred from homology"/>
<feature type="transmembrane region" description="Helical" evidence="10">
    <location>
        <begin position="266"/>
        <end position="284"/>
    </location>
</feature>
<feature type="compositionally biased region" description="Acidic residues" evidence="11">
    <location>
        <begin position="650"/>
        <end position="692"/>
    </location>
</feature>
<comment type="subunit">
    <text evidence="10">The complex is composed of six subunits: RnfA, RnfB, RnfC, RnfD, RnfE and RnfG.</text>
</comment>
<feature type="transmembrane region" description="Helical" evidence="10">
    <location>
        <begin position="68"/>
        <end position="85"/>
    </location>
</feature>
<protein>
    <recommendedName>
        <fullName evidence="10">Ion-translocating oxidoreductase complex subunit D</fullName>
        <ecNumber evidence="10">7.-.-.-</ecNumber>
    </recommendedName>
    <alternativeName>
        <fullName evidence="10">Rnf electron transport complex subunit D</fullName>
    </alternativeName>
</protein>
<dbReference type="OrthoDB" id="9776359at2"/>
<accession>A0A2T5RSV2</accession>
<dbReference type="InterPro" id="IPR011303">
    <property type="entry name" value="RnfD_bac"/>
</dbReference>
<feature type="domain" description="FMN-binding" evidence="12">
    <location>
        <begin position="482"/>
        <end position="556"/>
    </location>
</feature>
<evidence type="ECO:0000256" key="4">
    <source>
        <dbReference type="ARBA" id="ARBA00022643"/>
    </source>
</evidence>
<feature type="transmembrane region" description="Helical" evidence="10">
    <location>
        <begin position="23"/>
        <end position="56"/>
    </location>
</feature>
<feature type="modified residue" description="FMN phosphoryl threonine" evidence="10">
    <location>
        <position position="149"/>
    </location>
</feature>
<comment type="similarity">
    <text evidence="10">Belongs to the NqrB/RnfD family.</text>
</comment>
<comment type="cofactor">
    <cofactor evidence="10">
        <name>FMN</name>
        <dbReference type="ChEBI" id="CHEBI:58210"/>
    </cofactor>
</comment>
<keyword evidence="7 10" id="KW-0249">Electron transport</keyword>
<dbReference type="PANTHER" id="PTHR30578">
    <property type="entry name" value="ELECTRON TRANSPORT COMPLEX PROTEIN RNFD"/>
    <property type="match status" value="1"/>
</dbReference>
<feature type="transmembrane region" description="Helical" evidence="10">
    <location>
        <begin position="304"/>
        <end position="324"/>
    </location>
</feature>
<evidence type="ECO:0000256" key="10">
    <source>
        <dbReference type="HAMAP-Rule" id="MF_00462"/>
    </source>
</evidence>
<dbReference type="Gene3D" id="3.90.1010.20">
    <property type="match status" value="3"/>
</dbReference>
<feature type="transmembrane region" description="Helical" evidence="10">
    <location>
        <begin position="218"/>
        <end position="234"/>
    </location>
</feature>
<feature type="transmembrane region" description="Helical" evidence="10">
    <location>
        <begin position="121"/>
        <end position="140"/>
    </location>
</feature>
<keyword evidence="1 10" id="KW-0813">Transport</keyword>
<evidence type="ECO:0000256" key="6">
    <source>
        <dbReference type="ARBA" id="ARBA00022967"/>
    </source>
</evidence>
<keyword evidence="2 10" id="KW-0597">Phosphoprotein</keyword>
<feature type="domain" description="FMN-binding" evidence="12">
    <location>
        <begin position="380"/>
        <end position="463"/>
    </location>
</feature>
<organism evidence="13 14">
    <name type="scientific">Halanaerobium saccharolyticum</name>
    <dbReference type="NCBI Taxonomy" id="43595"/>
    <lineage>
        <taxon>Bacteria</taxon>
        <taxon>Bacillati</taxon>
        <taxon>Bacillota</taxon>
        <taxon>Clostridia</taxon>
        <taxon>Halanaerobiales</taxon>
        <taxon>Halanaerobiaceae</taxon>
        <taxon>Halanaerobium</taxon>
    </lineage>
</organism>
<feature type="transmembrane region" description="Helical" evidence="10">
    <location>
        <begin position="160"/>
        <end position="188"/>
    </location>
</feature>
<keyword evidence="8 10" id="KW-1133">Transmembrane helix</keyword>
<feature type="transmembrane region" description="Helical" evidence="10">
    <location>
        <begin position="91"/>
        <end position="109"/>
    </location>
</feature>
<dbReference type="InterPro" id="IPR004338">
    <property type="entry name" value="NqrB/RnfD"/>
</dbReference>
<keyword evidence="3 10" id="KW-0285">Flavoprotein</keyword>
<evidence type="ECO:0000256" key="1">
    <source>
        <dbReference type="ARBA" id="ARBA00022448"/>
    </source>
</evidence>
<feature type="compositionally biased region" description="Acidic residues" evidence="11">
    <location>
        <begin position="808"/>
        <end position="841"/>
    </location>
</feature>
<name>A0A2T5RSV2_9FIRM</name>
<keyword evidence="6 10" id="KW-1278">Translocase</keyword>
<dbReference type="EC" id="7.-.-.-" evidence="10"/>
<dbReference type="GO" id="GO:0010181">
    <property type="term" value="F:FMN binding"/>
    <property type="evidence" value="ECO:0007669"/>
    <property type="project" value="InterPro"/>
</dbReference>
<reference evidence="13 14" key="1">
    <citation type="submission" date="2018-04" db="EMBL/GenBank/DDBJ databases">
        <title>Subsurface microbial communities from deep shales in Ohio and West Virginia, USA.</title>
        <authorList>
            <person name="Wrighton K."/>
        </authorList>
    </citation>
    <scope>NUCLEOTIDE SEQUENCE [LARGE SCALE GENOMIC DNA]</scope>
    <source>
        <strain evidence="13 14">WC1</strain>
    </source>
</reference>
<evidence type="ECO:0000256" key="11">
    <source>
        <dbReference type="SAM" id="MobiDB-lite"/>
    </source>
</evidence>
<feature type="domain" description="FMN-binding" evidence="12">
    <location>
        <begin position="577"/>
        <end position="651"/>
    </location>
</feature>
<evidence type="ECO:0000259" key="12">
    <source>
        <dbReference type="SMART" id="SM00900"/>
    </source>
</evidence>
<gene>
    <name evidence="10" type="primary">rnfD</name>
    <name evidence="13" type="ORF">C8C76_10143</name>
</gene>
<dbReference type="Pfam" id="PF04205">
    <property type="entry name" value="FMN_bind"/>
    <property type="match status" value="4"/>
</dbReference>
<sequence length="847" mass="90632">MANLFRSSGPHIESPETIETNMWSVVIALIPALIAGTYFFGLYALYLVLASALSAVLFEKPFVKSKATFGDGSAFLAGILLGLTLPPVVPWWIPILGGFLTVVVGKHLFGGLGSNIFNPALVARAILLLSYPALMIEWVSPVDGVSAATALQLGSDSFSYTELIIGNVPGSIGETSVIALLIGGAYLYLKDYIDLRIPLSFVAGAAGAAMLFGQDPVFAVFSGGLIFAAIYMATDMVTSPVAKWAKIVYGLAGGFLTIFIRRYTPYPEGITFAILIINGASYFLDNAFEEPHFGEVEYVKKRVAHFSAIIMAAVLILLVGMTLIDDDDPYPGSLTYNHLKEAVPAAENFEIIERDDNDILFAARAEEEIIKDLVYISRNGFEAPIELLLSLEPAGSIDKIQIINESESPTLGARIKDQEFLSQFREFTTAEADQVMAETDMISGATYSSQTVSRGVQAGLRLLIAEKEAGLQDGVYQGQAEGAQGDIVLEITVENGDIVDLEILEEQETEHLAEPAYEELEAQLLREQTADLDVISGATYTSEAYMEAVQKAIDQASPESSTDGDFEAGTYQGSAQGHSGQIELEVVVEAGEITEIEVLTQNETEGLGDDAIEEIAAQIIAEQSLEVDLVSGATNSSEGTINAVRNALDSDSESAETDAGSEEDSESDTDSSATWEEEDSEGEEETAAEAESEGGLINLSNLDLEDGEYRGSAEGHRAPIEVSVLVEDNEINEIRIVSQEESPGIGDEAMAELSQSLLAEQSLEVDLVSGATNSSEAFLKAIDNALTGERYGSLEEAEDLQTAQEILAAEEDSESDTDSSATWDEESDSEENAEETDEEAAEGGSNG</sequence>
<feature type="transmembrane region" description="Helical" evidence="10">
    <location>
        <begin position="195"/>
        <end position="212"/>
    </location>
</feature>
<comment type="function">
    <text evidence="10">Part of a membrane-bound complex that couples electron transfer with translocation of ions across the membrane.</text>
</comment>
<dbReference type="PANTHER" id="PTHR30578:SF0">
    <property type="entry name" value="ION-TRANSLOCATING OXIDOREDUCTASE COMPLEX SUBUNIT D"/>
    <property type="match status" value="1"/>
</dbReference>
<evidence type="ECO:0000256" key="3">
    <source>
        <dbReference type="ARBA" id="ARBA00022630"/>
    </source>
</evidence>
<evidence type="ECO:0000256" key="2">
    <source>
        <dbReference type="ARBA" id="ARBA00022553"/>
    </source>
</evidence>
<keyword evidence="10" id="KW-1003">Cell membrane</keyword>
<feature type="region of interest" description="Disordered" evidence="11">
    <location>
        <begin position="806"/>
        <end position="847"/>
    </location>
</feature>
<dbReference type="InterPro" id="IPR007329">
    <property type="entry name" value="FMN-bd"/>
</dbReference>
<feature type="domain" description="FMN-binding" evidence="12">
    <location>
        <begin position="715"/>
        <end position="789"/>
    </location>
</feature>
<dbReference type="Pfam" id="PF03116">
    <property type="entry name" value="NQR2_RnfD_RnfE"/>
    <property type="match status" value="1"/>
</dbReference>
<comment type="caution">
    <text evidence="13">The sequence shown here is derived from an EMBL/GenBank/DDBJ whole genome shotgun (WGS) entry which is preliminary data.</text>
</comment>
<dbReference type="GO" id="GO:0005886">
    <property type="term" value="C:plasma membrane"/>
    <property type="evidence" value="ECO:0007669"/>
    <property type="project" value="UniProtKB-SubCell"/>
</dbReference>
<dbReference type="HAMAP" id="MF_00462">
    <property type="entry name" value="RsxD_RnfD"/>
    <property type="match status" value="1"/>
</dbReference>
<keyword evidence="5 10" id="KW-0812">Transmembrane</keyword>
<dbReference type="NCBIfam" id="TIGR01946">
    <property type="entry name" value="rnfD"/>
    <property type="match status" value="1"/>
</dbReference>
<comment type="subcellular location">
    <subcellularLocation>
        <location evidence="10">Cell membrane</location>
        <topology evidence="10">Multi-pass membrane protein</topology>
    </subcellularLocation>
</comment>
<dbReference type="GO" id="GO:0022900">
    <property type="term" value="P:electron transport chain"/>
    <property type="evidence" value="ECO:0007669"/>
    <property type="project" value="UniProtKB-UniRule"/>
</dbReference>
<dbReference type="GO" id="GO:0055085">
    <property type="term" value="P:transmembrane transport"/>
    <property type="evidence" value="ECO:0007669"/>
    <property type="project" value="InterPro"/>
</dbReference>
<dbReference type="AlphaFoldDB" id="A0A2T5RSV2"/>
<dbReference type="SMART" id="SM00900">
    <property type="entry name" value="FMN_bind"/>
    <property type="match status" value="4"/>
</dbReference>
<dbReference type="Proteomes" id="UP000244089">
    <property type="component" value="Unassembled WGS sequence"/>
</dbReference>
<keyword evidence="9 10" id="KW-0472">Membrane</keyword>